<evidence type="ECO:0000256" key="1">
    <source>
        <dbReference type="SAM" id="MobiDB-lite"/>
    </source>
</evidence>
<evidence type="ECO:0000313" key="4">
    <source>
        <dbReference type="Proteomes" id="UP000221860"/>
    </source>
</evidence>
<protein>
    <submittedName>
        <fullName evidence="3">Uncharacterized protein</fullName>
    </submittedName>
</protein>
<accession>A0A2G1MIP0</accession>
<feature type="chain" id="PRO_5013578678" evidence="2">
    <location>
        <begin position="23"/>
        <end position="87"/>
    </location>
</feature>
<dbReference type="RefSeq" id="WP_099274849.1">
    <property type="nucleotide sequence ID" value="NZ_KZ304953.1"/>
</dbReference>
<evidence type="ECO:0000256" key="2">
    <source>
        <dbReference type="SAM" id="SignalP"/>
    </source>
</evidence>
<comment type="caution">
    <text evidence="3">The sequence shown here is derived from an EMBL/GenBank/DDBJ whole genome shotgun (WGS) entry which is preliminary data.</text>
</comment>
<reference evidence="3 4" key="1">
    <citation type="submission" date="2017-08" db="EMBL/GenBank/DDBJ databases">
        <title>Draft Genome Sequence of Loktanella cinnabarina Strain XM1, Isolated from Coastal Surface Water.</title>
        <authorList>
            <person name="Ma R."/>
            <person name="Wang J."/>
            <person name="Wang Q."/>
            <person name="Ma Z."/>
            <person name="Li J."/>
            <person name="Chen L."/>
        </authorList>
    </citation>
    <scope>NUCLEOTIDE SEQUENCE [LARGE SCALE GENOMIC DNA]</scope>
    <source>
        <strain evidence="3 4">XM1</strain>
    </source>
</reference>
<organism evidence="3 4">
    <name type="scientific">Limimaricola cinnabarinus</name>
    <dbReference type="NCBI Taxonomy" id="1125964"/>
    <lineage>
        <taxon>Bacteria</taxon>
        <taxon>Pseudomonadati</taxon>
        <taxon>Pseudomonadota</taxon>
        <taxon>Alphaproteobacteria</taxon>
        <taxon>Rhodobacterales</taxon>
        <taxon>Paracoccaceae</taxon>
        <taxon>Limimaricola</taxon>
    </lineage>
</organism>
<name>A0A2G1MIP0_9RHOB</name>
<proteinExistence type="predicted"/>
<evidence type="ECO:0000313" key="3">
    <source>
        <dbReference type="EMBL" id="PHP28532.1"/>
    </source>
</evidence>
<dbReference type="EMBL" id="NQWH01000006">
    <property type="protein sequence ID" value="PHP28532.1"/>
    <property type="molecule type" value="Genomic_DNA"/>
</dbReference>
<sequence length="87" mass="8894">MRLPFCAVATLAALSFASTALAGPGCGGRSHEVTASTGMSPAPEAGKAMNEMARAPDRATQMTRWADVLAFLDATAPKGASPETTLR</sequence>
<feature type="signal peptide" evidence="2">
    <location>
        <begin position="1"/>
        <end position="22"/>
    </location>
</feature>
<gene>
    <name evidence="3" type="ORF">CJ301_04830</name>
</gene>
<dbReference type="Proteomes" id="UP000221860">
    <property type="component" value="Unassembled WGS sequence"/>
</dbReference>
<keyword evidence="2" id="KW-0732">Signal</keyword>
<dbReference type="AlphaFoldDB" id="A0A2G1MIP0"/>
<keyword evidence="4" id="KW-1185">Reference proteome</keyword>
<feature type="region of interest" description="Disordered" evidence="1">
    <location>
        <begin position="25"/>
        <end position="49"/>
    </location>
</feature>